<sequence length="205" mass="21382">MPTASTSCHPMPTTAGTSTTSEAVPLSTHLENVGDIPTIVPVDPGGADVSRSSSSLISARNNDGETPLNSSSGAQSTNSSSQNYDCSLYGQNELVDSLNSNIVVENSLHLDVNSPNDDCIPTVSNNVEIVTKCGGATSTNEAGSSRVTAPTISNTHSMVTRSKLGMGRSRVNVGYCSEGDYFLLWTVICSGLILIRVEPLRGVTD</sequence>
<organism evidence="2 3">
    <name type="scientific">Hibiscus sabdariffa</name>
    <name type="common">roselle</name>
    <dbReference type="NCBI Taxonomy" id="183260"/>
    <lineage>
        <taxon>Eukaryota</taxon>
        <taxon>Viridiplantae</taxon>
        <taxon>Streptophyta</taxon>
        <taxon>Embryophyta</taxon>
        <taxon>Tracheophyta</taxon>
        <taxon>Spermatophyta</taxon>
        <taxon>Magnoliopsida</taxon>
        <taxon>eudicotyledons</taxon>
        <taxon>Gunneridae</taxon>
        <taxon>Pentapetalae</taxon>
        <taxon>rosids</taxon>
        <taxon>malvids</taxon>
        <taxon>Malvales</taxon>
        <taxon>Malvaceae</taxon>
        <taxon>Malvoideae</taxon>
        <taxon>Hibiscus</taxon>
    </lineage>
</organism>
<feature type="region of interest" description="Disordered" evidence="1">
    <location>
        <begin position="35"/>
        <end position="83"/>
    </location>
</feature>
<evidence type="ECO:0000313" key="3">
    <source>
        <dbReference type="Proteomes" id="UP001396334"/>
    </source>
</evidence>
<evidence type="ECO:0000256" key="1">
    <source>
        <dbReference type="SAM" id="MobiDB-lite"/>
    </source>
</evidence>
<dbReference type="Proteomes" id="UP001396334">
    <property type="component" value="Unassembled WGS sequence"/>
</dbReference>
<keyword evidence="3" id="KW-1185">Reference proteome</keyword>
<protein>
    <submittedName>
        <fullName evidence="2">Uncharacterized protein</fullName>
    </submittedName>
</protein>
<name>A0ABR2QHA6_9ROSI</name>
<feature type="region of interest" description="Disordered" evidence="1">
    <location>
        <begin position="1"/>
        <end position="22"/>
    </location>
</feature>
<reference evidence="2 3" key="1">
    <citation type="journal article" date="2024" name="G3 (Bethesda)">
        <title>Genome assembly of Hibiscus sabdariffa L. provides insights into metabolisms of medicinal natural products.</title>
        <authorList>
            <person name="Kim T."/>
        </authorList>
    </citation>
    <scope>NUCLEOTIDE SEQUENCE [LARGE SCALE GENOMIC DNA]</scope>
    <source>
        <strain evidence="2">TK-2024</strain>
        <tissue evidence="2">Old leaves</tissue>
    </source>
</reference>
<proteinExistence type="predicted"/>
<feature type="compositionally biased region" description="Low complexity" evidence="1">
    <location>
        <begin position="69"/>
        <end position="83"/>
    </location>
</feature>
<dbReference type="EMBL" id="JBBPBN010000038">
    <property type="protein sequence ID" value="KAK9000078.1"/>
    <property type="molecule type" value="Genomic_DNA"/>
</dbReference>
<evidence type="ECO:0000313" key="2">
    <source>
        <dbReference type="EMBL" id="KAK9000078.1"/>
    </source>
</evidence>
<gene>
    <name evidence="2" type="ORF">V6N11_082212</name>
</gene>
<accession>A0ABR2QHA6</accession>
<comment type="caution">
    <text evidence="2">The sequence shown here is derived from an EMBL/GenBank/DDBJ whole genome shotgun (WGS) entry which is preliminary data.</text>
</comment>